<evidence type="ECO:0000313" key="6">
    <source>
        <dbReference type="EMBL" id="ORY57156.1"/>
    </source>
</evidence>
<dbReference type="STRING" id="1141098.A0A1Y2DDG6"/>
<dbReference type="EMBL" id="MCFJ01000020">
    <property type="protein sequence ID" value="ORY57156.1"/>
    <property type="molecule type" value="Genomic_DNA"/>
</dbReference>
<dbReference type="InterPro" id="IPR036864">
    <property type="entry name" value="Zn2-C6_fun-type_DNA-bd_sf"/>
</dbReference>
<dbReference type="Gene3D" id="4.10.240.10">
    <property type="entry name" value="Zn(2)-C6 fungal-type DNA-binding domain"/>
    <property type="match status" value="1"/>
</dbReference>
<dbReference type="RefSeq" id="XP_040710508.1">
    <property type="nucleotide sequence ID" value="XM_040861310.1"/>
</dbReference>
<dbReference type="OrthoDB" id="435881at2759"/>
<evidence type="ECO:0000256" key="1">
    <source>
        <dbReference type="ARBA" id="ARBA00004123"/>
    </source>
</evidence>
<evidence type="ECO:0000256" key="4">
    <source>
        <dbReference type="SAM" id="MobiDB-lite"/>
    </source>
</evidence>
<evidence type="ECO:0000256" key="2">
    <source>
        <dbReference type="ARBA" id="ARBA00022723"/>
    </source>
</evidence>
<dbReference type="CDD" id="cd00067">
    <property type="entry name" value="GAL4"/>
    <property type="match status" value="1"/>
</dbReference>
<name>A0A1Y2DDG6_9PEZI</name>
<feature type="region of interest" description="Disordered" evidence="4">
    <location>
        <begin position="163"/>
        <end position="187"/>
    </location>
</feature>
<accession>A0A1Y2DDG6</accession>
<feature type="compositionally biased region" description="Acidic residues" evidence="4">
    <location>
        <begin position="171"/>
        <end position="180"/>
    </location>
</feature>
<dbReference type="GO" id="GO:0000981">
    <property type="term" value="F:DNA-binding transcription factor activity, RNA polymerase II-specific"/>
    <property type="evidence" value="ECO:0007669"/>
    <property type="project" value="InterPro"/>
</dbReference>
<dbReference type="InterPro" id="IPR050613">
    <property type="entry name" value="Sec_Metabolite_Reg"/>
</dbReference>
<organism evidence="6 7">
    <name type="scientific">Pseudomassariella vexata</name>
    <dbReference type="NCBI Taxonomy" id="1141098"/>
    <lineage>
        <taxon>Eukaryota</taxon>
        <taxon>Fungi</taxon>
        <taxon>Dikarya</taxon>
        <taxon>Ascomycota</taxon>
        <taxon>Pezizomycotina</taxon>
        <taxon>Sordariomycetes</taxon>
        <taxon>Xylariomycetidae</taxon>
        <taxon>Amphisphaeriales</taxon>
        <taxon>Pseudomassariaceae</taxon>
        <taxon>Pseudomassariella</taxon>
    </lineage>
</organism>
<gene>
    <name evidence="6" type="ORF">BCR38DRAFT_449782</name>
</gene>
<evidence type="ECO:0000259" key="5">
    <source>
        <dbReference type="PROSITE" id="PS50048"/>
    </source>
</evidence>
<reference evidence="6 7" key="1">
    <citation type="submission" date="2016-07" db="EMBL/GenBank/DDBJ databases">
        <title>Pervasive Adenine N6-methylation of Active Genes in Fungi.</title>
        <authorList>
            <consortium name="DOE Joint Genome Institute"/>
            <person name="Mondo S.J."/>
            <person name="Dannebaum R.O."/>
            <person name="Kuo R.C."/>
            <person name="Labutti K."/>
            <person name="Haridas S."/>
            <person name="Kuo A."/>
            <person name="Salamov A."/>
            <person name="Ahrendt S.R."/>
            <person name="Lipzen A."/>
            <person name="Sullivan W."/>
            <person name="Andreopoulos W.B."/>
            <person name="Clum A."/>
            <person name="Lindquist E."/>
            <person name="Daum C."/>
            <person name="Ramamoorthy G.K."/>
            <person name="Gryganskyi A."/>
            <person name="Culley D."/>
            <person name="Magnuson J.K."/>
            <person name="James T.Y."/>
            <person name="O'Malley M.A."/>
            <person name="Stajich J.E."/>
            <person name="Spatafora J.W."/>
            <person name="Visel A."/>
            <person name="Grigoriev I.V."/>
        </authorList>
    </citation>
    <scope>NUCLEOTIDE SEQUENCE [LARGE SCALE GENOMIC DNA]</scope>
    <source>
        <strain evidence="6 7">CBS 129021</strain>
    </source>
</reference>
<dbReference type="Pfam" id="PF04082">
    <property type="entry name" value="Fungal_trans"/>
    <property type="match status" value="1"/>
</dbReference>
<dbReference type="PROSITE" id="PS00463">
    <property type="entry name" value="ZN2_CY6_FUNGAL_1"/>
    <property type="match status" value="1"/>
</dbReference>
<dbReference type="GO" id="GO:0008270">
    <property type="term" value="F:zinc ion binding"/>
    <property type="evidence" value="ECO:0007669"/>
    <property type="project" value="InterPro"/>
</dbReference>
<dbReference type="InParanoid" id="A0A1Y2DDG6"/>
<protein>
    <submittedName>
        <fullName evidence="6">Fungal-specific transcription factor domain-domain-containing protein</fullName>
    </submittedName>
</protein>
<proteinExistence type="predicted"/>
<dbReference type="InterPro" id="IPR007219">
    <property type="entry name" value="XnlR_reg_dom"/>
</dbReference>
<dbReference type="Proteomes" id="UP000193689">
    <property type="component" value="Unassembled WGS sequence"/>
</dbReference>
<comment type="subcellular location">
    <subcellularLocation>
        <location evidence="1">Nucleus</location>
    </subcellularLocation>
</comment>
<sequence>MESPSNSSVHNRAKPKNKLSCTVCRNRKIRCDRTYPCAHCVRSGAECVFPVRKRMQRPKKTKNSELLSRLSRLEAIVGRVDPDALSEVNLSDLKTPVSHVPVQSPGRPLIHPFLEGNETPLEAAAAAAPQAVCGPQTDAHTSKYLSGHFWANLCNEVGGLRHALEEPSGSDSDDDSEDGTPDSAADQMLAPQSFSSGFQGLLASRTSSSTGELIHPSPDQIRSLATIYFSNVDPILKILHKPTALEMAGAAIDSLNKSQEALLFAIYFGAVVSLPSSTNTARLGLEHALPVLCAKYQLAVERALAAADYLNNPDLECLQALVIYVACLRCHNGSRSSWVLVALLLRLAQAMDLHRDGDGSQFTPYIAELRRRLYWQIVVLDVRAAEDRGTEAMVVSGSYDTRLPLNLNDTDFSPDTRGPLVERAGPSDTTFSRCTAQSSGIFLYVGPPTNCPGGMPARSKDELIAHVQELEAQFITKSDPSHIGSYFASMLVRLINLKLWLVQQYPVHLHRSPQDTDDTSTSNHSRWPKVSHEVMLQTAISVMELQQHWRSDPYSIPFDWWYMTYVQWHPLAVSLAELCSQTRGPLVERSWKCIEDVFPKYGEIVAESKRGSLWRPIRKLYKKAKAARTEALREDAHKLAEASGFGRGDVLMTTGPDALAAAESTAAETISATTAVQTAEDARQPAPLSPVQSFPGGLTTASFSTLFQDPTGWVGMSFPDLSFDMPADPTFEATNWGVWNEFVNDYAGNSSKTSSSEEGG</sequence>
<dbReference type="SMART" id="SM00906">
    <property type="entry name" value="Fungal_trans"/>
    <property type="match status" value="1"/>
</dbReference>
<dbReference type="SUPFAM" id="SSF57701">
    <property type="entry name" value="Zn2/Cys6 DNA-binding domain"/>
    <property type="match status" value="1"/>
</dbReference>
<dbReference type="GO" id="GO:0003677">
    <property type="term" value="F:DNA binding"/>
    <property type="evidence" value="ECO:0007669"/>
    <property type="project" value="InterPro"/>
</dbReference>
<dbReference type="PANTHER" id="PTHR31001:SF50">
    <property type="entry name" value="ZN(II)2CYS6 TRANSCRIPTION FACTOR (EUROFUNG)"/>
    <property type="match status" value="1"/>
</dbReference>
<evidence type="ECO:0000313" key="7">
    <source>
        <dbReference type="Proteomes" id="UP000193689"/>
    </source>
</evidence>
<dbReference type="SMART" id="SM00066">
    <property type="entry name" value="GAL4"/>
    <property type="match status" value="1"/>
</dbReference>
<dbReference type="InterPro" id="IPR001138">
    <property type="entry name" value="Zn2Cys6_DnaBD"/>
</dbReference>
<dbReference type="PANTHER" id="PTHR31001">
    <property type="entry name" value="UNCHARACTERIZED TRANSCRIPTIONAL REGULATORY PROTEIN"/>
    <property type="match status" value="1"/>
</dbReference>
<dbReference type="Pfam" id="PF00172">
    <property type="entry name" value="Zn_clus"/>
    <property type="match status" value="1"/>
</dbReference>
<feature type="domain" description="Zn(2)-C6 fungal-type" evidence="5">
    <location>
        <begin position="20"/>
        <end position="49"/>
    </location>
</feature>
<evidence type="ECO:0000256" key="3">
    <source>
        <dbReference type="ARBA" id="ARBA00023242"/>
    </source>
</evidence>
<dbReference type="PROSITE" id="PS50048">
    <property type="entry name" value="ZN2_CY6_FUNGAL_2"/>
    <property type="match status" value="1"/>
</dbReference>
<keyword evidence="7" id="KW-1185">Reference proteome</keyword>
<dbReference type="GO" id="GO:0005634">
    <property type="term" value="C:nucleus"/>
    <property type="evidence" value="ECO:0007669"/>
    <property type="project" value="UniProtKB-SubCell"/>
</dbReference>
<dbReference type="CDD" id="cd12148">
    <property type="entry name" value="fungal_TF_MHR"/>
    <property type="match status" value="1"/>
</dbReference>
<dbReference type="AlphaFoldDB" id="A0A1Y2DDG6"/>
<keyword evidence="2" id="KW-0479">Metal-binding</keyword>
<dbReference type="GeneID" id="63777522"/>
<dbReference type="GO" id="GO:0006351">
    <property type="term" value="P:DNA-templated transcription"/>
    <property type="evidence" value="ECO:0007669"/>
    <property type="project" value="InterPro"/>
</dbReference>
<comment type="caution">
    <text evidence="6">The sequence shown here is derived from an EMBL/GenBank/DDBJ whole genome shotgun (WGS) entry which is preliminary data.</text>
</comment>
<keyword evidence="3" id="KW-0539">Nucleus</keyword>